<feature type="coiled-coil region" evidence="1">
    <location>
        <begin position="111"/>
        <end position="145"/>
    </location>
</feature>
<dbReference type="AlphaFoldDB" id="A0A381YL98"/>
<accession>A0A381YL98</accession>
<dbReference type="EMBL" id="UINC01018500">
    <property type="protein sequence ID" value="SVA77769.1"/>
    <property type="molecule type" value="Genomic_DNA"/>
</dbReference>
<keyword evidence="1" id="KW-0175">Coiled coil</keyword>
<organism evidence="2">
    <name type="scientific">marine metagenome</name>
    <dbReference type="NCBI Taxonomy" id="408172"/>
    <lineage>
        <taxon>unclassified sequences</taxon>
        <taxon>metagenomes</taxon>
        <taxon>ecological metagenomes</taxon>
    </lineage>
</organism>
<reference evidence="2" key="1">
    <citation type="submission" date="2018-05" db="EMBL/GenBank/DDBJ databases">
        <authorList>
            <person name="Lanie J.A."/>
            <person name="Ng W.-L."/>
            <person name="Kazmierczak K.M."/>
            <person name="Andrzejewski T.M."/>
            <person name="Davidsen T.M."/>
            <person name="Wayne K.J."/>
            <person name="Tettelin H."/>
            <person name="Glass J.I."/>
            <person name="Rusch D."/>
            <person name="Podicherti R."/>
            <person name="Tsui H.-C.T."/>
            <person name="Winkler M.E."/>
        </authorList>
    </citation>
    <scope>NUCLEOTIDE SEQUENCE</scope>
</reference>
<evidence type="ECO:0000313" key="2">
    <source>
        <dbReference type="EMBL" id="SVA77769.1"/>
    </source>
</evidence>
<evidence type="ECO:0000256" key="1">
    <source>
        <dbReference type="SAM" id="Coils"/>
    </source>
</evidence>
<proteinExistence type="predicted"/>
<name>A0A381YL98_9ZZZZ</name>
<protein>
    <submittedName>
        <fullName evidence="2">Uncharacterized protein</fullName>
    </submittedName>
</protein>
<gene>
    <name evidence="2" type="ORF">METZ01_LOCUS130623</name>
</gene>
<sequence length="151" mass="17770">MVTMPKANWRKRLEEARELAKQGAALTFDRITILAEIYQDPAFLNDCDRRGVDPLEEINDEVADTAMTFTTLRSMLAEFPRREDWLNRRLQDMAASIIVNRREVDNKKPREAGWKQRFEELQEQYDALERKFELTEAQLSELRAVVTHQTV</sequence>